<feature type="domain" description="HTH tetR-type" evidence="5">
    <location>
        <begin position="6"/>
        <end position="66"/>
    </location>
</feature>
<feature type="DNA-binding region" description="H-T-H motif" evidence="4">
    <location>
        <begin position="29"/>
        <end position="48"/>
    </location>
</feature>
<dbReference type="STRING" id="1774273.LPB03_03050"/>
<keyword evidence="2 4" id="KW-0238">DNA-binding</keyword>
<dbReference type="PANTHER" id="PTHR47506">
    <property type="entry name" value="TRANSCRIPTIONAL REGULATORY PROTEIN"/>
    <property type="match status" value="1"/>
</dbReference>
<dbReference type="GO" id="GO:0003677">
    <property type="term" value="F:DNA binding"/>
    <property type="evidence" value="ECO:0007669"/>
    <property type="project" value="UniProtKB-UniRule"/>
</dbReference>
<keyword evidence="3" id="KW-0804">Transcription</keyword>
<sequence>MARKKQYNEDEVVEKAMRLFWKNGYETTSMQMLEKEMGINKFSIYASFGNKHGLFLESIKCYKEITKSLFDDLRKNKNGIDGIKQFFYDSVAINQQEGNHKGCLVTNTYNEFAENDDLIIKEQMTVFMDTLKEIFIEKLSMDASKDAATIVKQANYLVLAKHGLAAASRVNTQKEIEDYIEMIFKNL</sequence>
<dbReference type="PRINTS" id="PR00455">
    <property type="entry name" value="HTHTETR"/>
</dbReference>
<gene>
    <name evidence="6" type="ORF">LPB3_09445</name>
</gene>
<evidence type="ECO:0000313" key="7">
    <source>
        <dbReference type="Proteomes" id="UP000092584"/>
    </source>
</evidence>
<evidence type="ECO:0000256" key="3">
    <source>
        <dbReference type="ARBA" id="ARBA00023163"/>
    </source>
</evidence>
<protein>
    <submittedName>
        <fullName evidence="6">TetR family transcriptional regulator</fullName>
    </submittedName>
</protein>
<proteinExistence type="predicted"/>
<accession>A0A1B8TY88</accession>
<dbReference type="PANTHER" id="PTHR47506:SF1">
    <property type="entry name" value="HTH-TYPE TRANSCRIPTIONAL REGULATOR YJDC"/>
    <property type="match status" value="1"/>
</dbReference>
<dbReference type="InterPro" id="IPR001647">
    <property type="entry name" value="HTH_TetR"/>
</dbReference>
<reference evidence="7" key="1">
    <citation type="submission" date="2016-02" db="EMBL/GenBank/DDBJ databases">
        <authorList>
            <person name="Shin S.-K."/>
            <person name="Yi H."/>
            <person name="Kim E."/>
        </authorList>
    </citation>
    <scope>NUCLEOTIDE SEQUENCE [LARGE SCALE GENOMIC DNA]</scope>
    <source>
        <strain evidence="7">LPB0003</strain>
    </source>
</reference>
<evidence type="ECO:0000256" key="4">
    <source>
        <dbReference type="PROSITE-ProRule" id="PRU00335"/>
    </source>
</evidence>
<evidence type="ECO:0000256" key="1">
    <source>
        <dbReference type="ARBA" id="ARBA00023015"/>
    </source>
</evidence>
<dbReference type="Gene3D" id="1.10.357.10">
    <property type="entry name" value="Tetracycline Repressor, domain 2"/>
    <property type="match status" value="1"/>
</dbReference>
<dbReference type="PROSITE" id="PS50977">
    <property type="entry name" value="HTH_TETR_2"/>
    <property type="match status" value="1"/>
</dbReference>
<dbReference type="SUPFAM" id="SSF48498">
    <property type="entry name" value="Tetracyclin repressor-like, C-terminal domain"/>
    <property type="match status" value="1"/>
</dbReference>
<dbReference type="Pfam" id="PF00440">
    <property type="entry name" value="TetR_N"/>
    <property type="match status" value="1"/>
</dbReference>
<evidence type="ECO:0000256" key="2">
    <source>
        <dbReference type="ARBA" id="ARBA00023125"/>
    </source>
</evidence>
<organism evidence="6 7">
    <name type="scientific">Polaribacter vadi</name>
    <dbReference type="NCBI Taxonomy" id="1774273"/>
    <lineage>
        <taxon>Bacteria</taxon>
        <taxon>Pseudomonadati</taxon>
        <taxon>Bacteroidota</taxon>
        <taxon>Flavobacteriia</taxon>
        <taxon>Flavobacteriales</taxon>
        <taxon>Flavobacteriaceae</taxon>
    </lineage>
</organism>
<evidence type="ECO:0000313" key="6">
    <source>
        <dbReference type="EMBL" id="OBY64588.1"/>
    </source>
</evidence>
<dbReference type="OrthoDB" id="9795242at2"/>
<dbReference type="RefSeq" id="WP_065319335.1">
    <property type="nucleotide sequence ID" value="NZ_CP017477.1"/>
</dbReference>
<keyword evidence="1" id="KW-0805">Transcription regulation</keyword>
<keyword evidence="7" id="KW-1185">Reference proteome</keyword>
<dbReference type="EMBL" id="LSFM01000022">
    <property type="protein sequence ID" value="OBY64588.1"/>
    <property type="molecule type" value="Genomic_DNA"/>
</dbReference>
<name>A0A1B8TY88_9FLAO</name>
<dbReference type="AlphaFoldDB" id="A0A1B8TY88"/>
<dbReference type="InterPro" id="IPR009057">
    <property type="entry name" value="Homeodomain-like_sf"/>
</dbReference>
<comment type="caution">
    <text evidence="6">The sequence shown here is derived from an EMBL/GenBank/DDBJ whole genome shotgun (WGS) entry which is preliminary data.</text>
</comment>
<evidence type="ECO:0000259" key="5">
    <source>
        <dbReference type="PROSITE" id="PS50977"/>
    </source>
</evidence>
<dbReference type="KEGG" id="pob:LPB03_03050"/>
<dbReference type="Gene3D" id="1.10.10.60">
    <property type="entry name" value="Homeodomain-like"/>
    <property type="match status" value="1"/>
</dbReference>
<dbReference type="SUPFAM" id="SSF46689">
    <property type="entry name" value="Homeodomain-like"/>
    <property type="match status" value="1"/>
</dbReference>
<dbReference type="Proteomes" id="UP000092584">
    <property type="component" value="Unassembled WGS sequence"/>
</dbReference>
<dbReference type="InterPro" id="IPR036271">
    <property type="entry name" value="Tet_transcr_reg_TetR-rel_C_sf"/>
</dbReference>